<evidence type="ECO:0000313" key="2">
    <source>
        <dbReference type="EMBL" id="RBM67063.1"/>
    </source>
</evidence>
<reference evidence="2 3" key="1">
    <citation type="submission" date="2018-06" db="EMBL/GenBank/DDBJ databases">
        <title>Draft genome sequences of nine Vibrio sp. clinical isolates from across the United States representing the closest known relative of Vibrio cholerae.</title>
        <authorList>
            <person name="Islam M.T."/>
            <person name="Liang K."/>
            <person name="Im M.S."/>
            <person name="Winkjer J."/>
            <person name="Busby S."/>
            <person name="Batra D."/>
            <person name="Rowe L."/>
            <person name="Tarr C.L."/>
            <person name="Boucher Y."/>
        </authorList>
    </citation>
    <scope>NUCLEOTIDE SEQUENCE [LARGE SCALE GENOMIC DNA]</scope>
    <source>
        <strain evidence="2 3">2017V-1110</strain>
    </source>
</reference>
<evidence type="ECO:0000313" key="3">
    <source>
        <dbReference type="Proteomes" id="UP000252199"/>
    </source>
</evidence>
<dbReference type="PANTHER" id="PTHR30298:SF0">
    <property type="entry name" value="PROTEIN YBFL-RELATED"/>
    <property type="match status" value="1"/>
</dbReference>
<accession>A0ABD7G2Z5</accession>
<proteinExistence type="predicted"/>
<gene>
    <name evidence="2" type="ORF">DLR72_10005</name>
</gene>
<dbReference type="AlphaFoldDB" id="A0ABD7G2Z5"/>
<name>A0ABD7G2Z5_9VIBR</name>
<dbReference type="NCBIfam" id="NF033564">
    <property type="entry name" value="transpos_ISAs1"/>
    <property type="match status" value="1"/>
</dbReference>
<feature type="domain" description="Transposase IS4-like" evidence="1">
    <location>
        <begin position="10"/>
        <end position="72"/>
    </location>
</feature>
<dbReference type="InterPro" id="IPR051698">
    <property type="entry name" value="Transposase_11-like"/>
</dbReference>
<dbReference type="Proteomes" id="UP000252199">
    <property type="component" value="Unassembled WGS sequence"/>
</dbReference>
<dbReference type="InterPro" id="IPR047647">
    <property type="entry name" value="ISAs1_transpos"/>
</dbReference>
<dbReference type="PANTHER" id="PTHR30298">
    <property type="entry name" value="H REPEAT-ASSOCIATED PREDICTED TRANSPOSASE"/>
    <property type="match status" value="1"/>
</dbReference>
<sequence length="110" mass="12728">MRSHWLTRRLHRYYISSADLTPGQAGNAIRAHWSIESIHWILDVSMREDACQIYRENAAENLAGLRHMTLNMLRAEPTKISVPMKQKRCMMNLGFLEQVLLAGFQLAAKF</sequence>
<organism evidence="2 3">
    <name type="scientific">Vibrio paracholerae</name>
    <dbReference type="NCBI Taxonomy" id="650003"/>
    <lineage>
        <taxon>Bacteria</taxon>
        <taxon>Pseudomonadati</taxon>
        <taxon>Pseudomonadota</taxon>
        <taxon>Gammaproteobacteria</taxon>
        <taxon>Vibrionales</taxon>
        <taxon>Vibrionaceae</taxon>
        <taxon>Vibrio</taxon>
    </lineage>
</organism>
<comment type="caution">
    <text evidence="2">The sequence shown here is derived from an EMBL/GenBank/DDBJ whole genome shotgun (WGS) entry which is preliminary data.</text>
</comment>
<protein>
    <submittedName>
        <fullName evidence="2">ISAs1 family transposase</fullName>
    </submittedName>
</protein>
<dbReference type="Pfam" id="PF01609">
    <property type="entry name" value="DDE_Tnp_1"/>
    <property type="match status" value="1"/>
</dbReference>
<dbReference type="EMBL" id="QKKU01000065">
    <property type="protein sequence ID" value="RBM67063.1"/>
    <property type="molecule type" value="Genomic_DNA"/>
</dbReference>
<evidence type="ECO:0000259" key="1">
    <source>
        <dbReference type="Pfam" id="PF01609"/>
    </source>
</evidence>
<dbReference type="InterPro" id="IPR002559">
    <property type="entry name" value="Transposase_11"/>
</dbReference>